<dbReference type="AlphaFoldDB" id="H5SCU7"/>
<reference evidence="2" key="2">
    <citation type="journal article" date="2012" name="PLoS ONE">
        <title>A Deeply Branching Thermophilic Bacterium with an Ancient Acetyl-CoA Pathway Dominates a Subsurface Ecosystem.</title>
        <authorList>
            <person name="Takami H."/>
            <person name="Noguchi H."/>
            <person name="Takaki Y."/>
            <person name="Uchiyama I."/>
            <person name="Toyoda A."/>
            <person name="Nishi S."/>
            <person name="Chee G.-J."/>
            <person name="Arai W."/>
            <person name="Nunoura T."/>
            <person name="Itoh T."/>
            <person name="Hattori M."/>
            <person name="Takai K."/>
        </authorList>
    </citation>
    <scope>NUCLEOTIDE SEQUENCE</scope>
</reference>
<dbReference type="InterPro" id="IPR013022">
    <property type="entry name" value="Xyl_isomerase-like_TIM-brl"/>
</dbReference>
<protein>
    <submittedName>
        <fullName evidence="2">Xylose isomerase domain-containing protein</fullName>
    </submittedName>
</protein>
<name>H5SCU7_9BACT</name>
<dbReference type="InterPro" id="IPR036237">
    <property type="entry name" value="Xyl_isomerase-like_sf"/>
</dbReference>
<gene>
    <name evidence="2" type="ORF">HGMM_F11G08C20</name>
    <name evidence="3" type="ORF">HGMM_F48A06C04</name>
</gene>
<dbReference type="Pfam" id="PF01261">
    <property type="entry name" value="AP_endonuc_2"/>
    <property type="match status" value="1"/>
</dbReference>
<evidence type="ECO:0000313" key="2">
    <source>
        <dbReference type="EMBL" id="BAL53983.1"/>
    </source>
</evidence>
<accession>H5SCU7</accession>
<organism evidence="2">
    <name type="scientific">uncultured Planctomycetota bacterium</name>
    <dbReference type="NCBI Taxonomy" id="120965"/>
    <lineage>
        <taxon>Bacteria</taxon>
        <taxon>Pseudomonadati</taxon>
        <taxon>Planctomycetota</taxon>
        <taxon>environmental samples</taxon>
    </lineage>
</organism>
<sequence length="285" mass="31995">MSWKLAFSANAFLRCSLPEAARRIRAAGYAGIEILADVPHAWPVFLLEEQKQAIRRALAENGLAISNVNAFMMNAVADARQPYWHPSWIEPDRHYRQVRIDHTLRALSLAKELGAPSISTEPGGPLEPGQAWQEALDLFLESLAPVAEQAERLGVQLLVEPEPGLLLETAAQFEEFMDRVASPAVGLNCDIGHFFCVGEDPAEVIRRLARYIRHVHLEDIPSDRRHQHLIPGEGAISFLSVFEALYEIGYRGWVTVELYPYLDNPDHAARTAFERIQPLLAKFKS</sequence>
<evidence type="ECO:0000313" key="3">
    <source>
        <dbReference type="EMBL" id="BAL57161.1"/>
    </source>
</evidence>
<feature type="domain" description="Xylose isomerase-like TIM barrel" evidence="1">
    <location>
        <begin position="22"/>
        <end position="276"/>
    </location>
</feature>
<dbReference type="EMBL" id="AP011768">
    <property type="protein sequence ID" value="BAL57161.1"/>
    <property type="molecule type" value="Genomic_DNA"/>
</dbReference>
<proteinExistence type="predicted"/>
<dbReference type="GO" id="GO:0016853">
    <property type="term" value="F:isomerase activity"/>
    <property type="evidence" value="ECO:0007669"/>
    <property type="project" value="UniProtKB-KW"/>
</dbReference>
<dbReference type="InterPro" id="IPR050312">
    <property type="entry name" value="IolE/XylAMocC-like"/>
</dbReference>
<dbReference type="SUPFAM" id="SSF51658">
    <property type="entry name" value="Xylose isomerase-like"/>
    <property type="match status" value="1"/>
</dbReference>
<dbReference type="PANTHER" id="PTHR12110">
    <property type="entry name" value="HYDROXYPYRUVATE ISOMERASE"/>
    <property type="match status" value="1"/>
</dbReference>
<evidence type="ECO:0000259" key="1">
    <source>
        <dbReference type="Pfam" id="PF01261"/>
    </source>
</evidence>
<reference evidence="2" key="1">
    <citation type="journal article" date="2005" name="Environ. Microbiol.">
        <title>Genetic and functional properties of uncultivated thermophilic crenarchaeotes from a subsurface gold mine as revealed by analysis of genome fragments.</title>
        <authorList>
            <person name="Nunoura T."/>
            <person name="Hirayama H."/>
            <person name="Takami H."/>
            <person name="Oida H."/>
            <person name="Nishi S."/>
            <person name="Shimamura S."/>
            <person name="Suzuki Y."/>
            <person name="Inagaki F."/>
            <person name="Takai K."/>
            <person name="Nealson K.H."/>
            <person name="Horikoshi K."/>
        </authorList>
    </citation>
    <scope>NUCLEOTIDE SEQUENCE</scope>
</reference>
<dbReference type="Gene3D" id="3.20.20.150">
    <property type="entry name" value="Divalent-metal-dependent TIM barrel enzymes"/>
    <property type="match status" value="1"/>
</dbReference>
<keyword evidence="2" id="KW-0413">Isomerase</keyword>
<dbReference type="EMBL" id="AP011673">
    <property type="protein sequence ID" value="BAL53983.1"/>
    <property type="molecule type" value="Genomic_DNA"/>
</dbReference>